<evidence type="ECO:0000256" key="2">
    <source>
        <dbReference type="ARBA" id="ARBA00023315"/>
    </source>
</evidence>
<dbReference type="SUPFAM" id="SSF55729">
    <property type="entry name" value="Acyl-CoA N-acyltransferases (Nat)"/>
    <property type="match status" value="1"/>
</dbReference>
<accession>A0ABW5GVM6</accession>
<organism evidence="4 5">
    <name type="scientific">Amycolatopsis samaneae</name>
    <dbReference type="NCBI Taxonomy" id="664691"/>
    <lineage>
        <taxon>Bacteria</taxon>
        <taxon>Bacillati</taxon>
        <taxon>Actinomycetota</taxon>
        <taxon>Actinomycetes</taxon>
        <taxon>Pseudonocardiales</taxon>
        <taxon>Pseudonocardiaceae</taxon>
        <taxon>Amycolatopsis</taxon>
    </lineage>
</organism>
<dbReference type="Gene3D" id="3.40.630.30">
    <property type="match status" value="1"/>
</dbReference>
<dbReference type="RefSeq" id="WP_345399800.1">
    <property type="nucleotide sequence ID" value="NZ_BAABHG010000010.1"/>
</dbReference>
<keyword evidence="2 4" id="KW-0012">Acyltransferase</keyword>
<keyword evidence="5" id="KW-1185">Reference proteome</keyword>
<dbReference type="CDD" id="cd04301">
    <property type="entry name" value="NAT_SF"/>
    <property type="match status" value="1"/>
</dbReference>
<dbReference type="GO" id="GO:0016746">
    <property type="term" value="F:acyltransferase activity"/>
    <property type="evidence" value="ECO:0007669"/>
    <property type="project" value="UniProtKB-KW"/>
</dbReference>
<dbReference type="EMBL" id="JBHUKU010000028">
    <property type="protein sequence ID" value="MFD2464809.1"/>
    <property type="molecule type" value="Genomic_DNA"/>
</dbReference>
<dbReference type="Proteomes" id="UP001597419">
    <property type="component" value="Unassembled WGS sequence"/>
</dbReference>
<feature type="domain" description="N-acetyltransferase" evidence="3">
    <location>
        <begin position="2"/>
        <end position="139"/>
    </location>
</feature>
<dbReference type="PROSITE" id="PS51186">
    <property type="entry name" value="GNAT"/>
    <property type="match status" value="1"/>
</dbReference>
<comment type="caution">
    <text evidence="4">The sequence shown here is derived from an EMBL/GenBank/DDBJ whole genome shotgun (WGS) entry which is preliminary data.</text>
</comment>
<sequence length="139" mass="15339">MEVIRRARRADIVAVAALFREPVQPLLDTFDLLDADPQVALVVAEDDQGIVGTAQLTVLRGLAWRGTSRGLIEGIRATRRGVTSALLAWAIKEATKRGCARLHLDSGVARGDLTDYYARFGFDHTYQGFTRSLKQSPRD</sequence>
<dbReference type="PANTHER" id="PTHR43877">
    <property type="entry name" value="AMINOALKYLPHOSPHONATE N-ACETYLTRANSFERASE-RELATED-RELATED"/>
    <property type="match status" value="1"/>
</dbReference>
<dbReference type="EC" id="2.3.-.-" evidence="4"/>
<dbReference type="InterPro" id="IPR050832">
    <property type="entry name" value="Bact_Acetyltransf"/>
</dbReference>
<evidence type="ECO:0000313" key="5">
    <source>
        <dbReference type="Proteomes" id="UP001597419"/>
    </source>
</evidence>
<reference evidence="5" key="1">
    <citation type="journal article" date="2019" name="Int. J. Syst. Evol. Microbiol.">
        <title>The Global Catalogue of Microorganisms (GCM) 10K type strain sequencing project: providing services to taxonomists for standard genome sequencing and annotation.</title>
        <authorList>
            <consortium name="The Broad Institute Genomics Platform"/>
            <consortium name="The Broad Institute Genome Sequencing Center for Infectious Disease"/>
            <person name="Wu L."/>
            <person name="Ma J."/>
        </authorList>
    </citation>
    <scope>NUCLEOTIDE SEQUENCE [LARGE SCALE GENOMIC DNA]</scope>
    <source>
        <strain evidence="5">CGMCC 4.7643</strain>
    </source>
</reference>
<evidence type="ECO:0000259" key="3">
    <source>
        <dbReference type="PROSITE" id="PS51186"/>
    </source>
</evidence>
<protein>
    <submittedName>
        <fullName evidence="4">GNAT family N-acetyltransferase</fullName>
        <ecNumber evidence="4">2.3.-.-</ecNumber>
    </submittedName>
</protein>
<dbReference type="InterPro" id="IPR016181">
    <property type="entry name" value="Acyl_CoA_acyltransferase"/>
</dbReference>
<dbReference type="Pfam" id="PF00583">
    <property type="entry name" value="Acetyltransf_1"/>
    <property type="match status" value="1"/>
</dbReference>
<dbReference type="InterPro" id="IPR000182">
    <property type="entry name" value="GNAT_dom"/>
</dbReference>
<proteinExistence type="predicted"/>
<evidence type="ECO:0000313" key="4">
    <source>
        <dbReference type="EMBL" id="MFD2464809.1"/>
    </source>
</evidence>
<gene>
    <name evidence="4" type="ORF">ACFSYJ_39760</name>
</gene>
<name>A0ABW5GVM6_9PSEU</name>
<evidence type="ECO:0000256" key="1">
    <source>
        <dbReference type="ARBA" id="ARBA00022679"/>
    </source>
</evidence>
<dbReference type="PANTHER" id="PTHR43877:SF2">
    <property type="entry name" value="AMINOALKYLPHOSPHONATE N-ACETYLTRANSFERASE-RELATED"/>
    <property type="match status" value="1"/>
</dbReference>
<keyword evidence="1 4" id="KW-0808">Transferase</keyword>